<keyword evidence="5" id="KW-0547">Nucleotide-binding</keyword>
<evidence type="ECO:0000313" key="16">
    <source>
        <dbReference type="Proteomes" id="UP000335636"/>
    </source>
</evidence>
<dbReference type="GO" id="GO:0045259">
    <property type="term" value="C:proton-transporting ATP synthase complex"/>
    <property type="evidence" value="ECO:0007669"/>
    <property type="project" value="UniProtKB-KW"/>
</dbReference>
<dbReference type="GO" id="GO:0005524">
    <property type="term" value="F:ATP binding"/>
    <property type="evidence" value="ECO:0007669"/>
    <property type="project" value="UniProtKB-KW"/>
</dbReference>
<organism evidence="15 16">
    <name type="scientific">Marmota monax</name>
    <name type="common">Woodchuck</name>
    <dbReference type="NCBI Taxonomy" id="9995"/>
    <lineage>
        <taxon>Eukaryota</taxon>
        <taxon>Metazoa</taxon>
        <taxon>Chordata</taxon>
        <taxon>Craniata</taxon>
        <taxon>Vertebrata</taxon>
        <taxon>Euteleostomi</taxon>
        <taxon>Mammalia</taxon>
        <taxon>Eutheria</taxon>
        <taxon>Euarchontoglires</taxon>
        <taxon>Glires</taxon>
        <taxon>Rodentia</taxon>
        <taxon>Sciuromorpha</taxon>
        <taxon>Sciuridae</taxon>
        <taxon>Xerinae</taxon>
        <taxon>Marmotini</taxon>
        <taxon>Marmota</taxon>
    </lineage>
</organism>
<evidence type="ECO:0000256" key="7">
    <source>
        <dbReference type="ARBA" id="ARBA00022840"/>
    </source>
</evidence>
<keyword evidence="4" id="KW-0813">Transport</keyword>
<keyword evidence="8" id="KW-1278">Translocase</keyword>
<evidence type="ECO:0000256" key="6">
    <source>
        <dbReference type="ARBA" id="ARBA00022781"/>
    </source>
</evidence>
<keyword evidence="7" id="KW-0067">ATP-binding</keyword>
<dbReference type="GO" id="GO:0005739">
    <property type="term" value="C:mitochondrion"/>
    <property type="evidence" value="ECO:0007669"/>
    <property type="project" value="GOC"/>
</dbReference>
<evidence type="ECO:0000256" key="5">
    <source>
        <dbReference type="ARBA" id="ARBA00022741"/>
    </source>
</evidence>
<evidence type="ECO:0000256" key="11">
    <source>
        <dbReference type="ARBA" id="ARBA00023196"/>
    </source>
</evidence>
<comment type="subcellular location">
    <subcellularLocation>
        <location evidence="1">Membrane</location>
    </subcellularLocation>
</comment>
<evidence type="ECO:0000313" key="14">
    <source>
        <dbReference type="EMBL" id="KAF7473647.1"/>
    </source>
</evidence>
<evidence type="ECO:0000256" key="8">
    <source>
        <dbReference type="ARBA" id="ARBA00022967"/>
    </source>
</evidence>
<dbReference type="PANTHER" id="PTHR15184:SF71">
    <property type="entry name" value="ATP SYNTHASE SUBUNIT BETA, MITOCHONDRIAL"/>
    <property type="match status" value="1"/>
</dbReference>
<dbReference type="InterPro" id="IPR036121">
    <property type="entry name" value="ATPase_F1/V1/A1_a/bsu_N_sf"/>
</dbReference>
<dbReference type="AlphaFoldDB" id="A0A5E4DA43"/>
<evidence type="ECO:0000256" key="12">
    <source>
        <dbReference type="ARBA" id="ARBA00023310"/>
    </source>
</evidence>
<evidence type="ECO:0000256" key="1">
    <source>
        <dbReference type="ARBA" id="ARBA00004370"/>
    </source>
</evidence>
<keyword evidence="12" id="KW-0066">ATP synthesis</keyword>
<dbReference type="PANTHER" id="PTHR15184">
    <property type="entry name" value="ATP SYNTHASE"/>
    <property type="match status" value="1"/>
</dbReference>
<name>A0A5E4DA43_MARMO</name>
<dbReference type="CDD" id="cd18115">
    <property type="entry name" value="ATP-synt_F1_beta_N"/>
    <property type="match status" value="1"/>
</dbReference>
<evidence type="ECO:0000256" key="2">
    <source>
        <dbReference type="ARBA" id="ARBA00008936"/>
    </source>
</evidence>
<keyword evidence="10" id="KW-0472">Membrane</keyword>
<keyword evidence="11" id="KW-0139">CF(1)</keyword>
<dbReference type="SUPFAM" id="SSF50615">
    <property type="entry name" value="N-terminal domain of alpha and beta subunits of F1 ATP synthase"/>
    <property type="match status" value="1"/>
</dbReference>
<keyword evidence="9" id="KW-0406">Ion transport</keyword>
<dbReference type="Proteomes" id="UP000335636">
    <property type="component" value="Unassembled WGS sequence"/>
</dbReference>
<dbReference type="Gene3D" id="2.40.10.170">
    <property type="match status" value="1"/>
</dbReference>
<evidence type="ECO:0000256" key="3">
    <source>
        <dbReference type="ARBA" id="ARBA00012473"/>
    </source>
</evidence>
<evidence type="ECO:0000313" key="15">
    <source>
        <dbReference type="EMBL" id="VTJ91154.1"/>
    </source>
</evidence>
<evidence type="ECO:0000256" key="4">
    <source>
        <dbReference type="ARBA" id="ARBA00022448"/>
    </source>
</evidence>
<dbReference type="SUPFAM" id="SSF52540">
    <property type="entry name" value="P-loop containing nucleoside triphosphate hydrolases"/>
    <property type="match status" value="1"/>
</dbReference>
<sequence length="184" mass="19571">MLSLVGRALASGALQGLSPSALLSQAQLLLQATPAAVQPARDYAAQTSLLPKAGPATWHIMAIIGAVVDVQFDEGLPLILNALEVQGTETRLVLEVAQHLGESTIRTIAMDGTEGLVRGQKILDSCAPIKILVGTETLGRIMNVIGELIDERVPIKNKQFSPIHGETSEFIEMSVEQEILETGI</sequence>
<dbReference type="InterPro" id="IPR027417">
    <property type="entry name" value="P-loop_NTPase"/>
</dbReference>
<dbReference type="GO" id="GO:0046933">
    <property type="term" value="F:proton-transporting ATP synthase activity, rotational mechanism"/>
    <property type="evidence" value="ECO:0007669"/>
    <property type="project" value="TreeGrafter"/>
</dbReference>
<dbReference type="InterPro" id="IPR004100">
    <property type="entry name" value="ATPase_F1/V1/A1_a/bsu_N"/>
</dbReference>
<evidence type="ECO:0000256" key="10">
    <source>
        <dbReference type="ARBA" id="ARBA00023136"/>
    </source>
</evidence>
<dbReference type="EMBL" id="WJEC01005534">
    <property type="protein sequence ID" value="KAF7473647.1"/>
    <property type="molecule type" value="Genomic_DNA"/>
</dbReference>
<evidence type="ECO:0000259" key="13">
    <source>
        <dbReference type="Pfam" id="PF02874"/>
    </source>
</evidence>
<reference evidence="15 16" key="1">
    <citation type="submission" date="2019-04" db="EMBL/GenBank/DDBJ databases">
        <authorList>
            <person name="Alioto T."/>
            <person name="Alioto T."/>
        </authorList>
    </citation>
    <scope>NUCLEOTIDE SEQUENCE [LARGE SCALE GENOMIC DNA]</scope>
</reference>
<evidence type="ECO:0000256" key="9">
    <source>
        <dbReference type="ARBA" id="ARBA00023065"/>
    </source>
</evidence>
<dbReference type="GO" id="GO:0042776">
    <property type="term" value="P:proton motive force-driven mitochondrial ATP synthesis"/>
    <property type="evidence" value="ECO:0007669"/>
    <property type="project" value="TreeGrafter"/>
</dbReference>
<feature type="domain" description="ATPase F1/V1/A1 complex alpha/beta subunit N-terminal" evidence="13">
    <location>
        <begin position="60"/>
        <end position="124"/>
    </location>
</feature>
<dbReference type="EMBL" id="CABDUW010006488">
    <property type="protein sequence ID" value="VTJ91154.1"/>
    <property type="molecule type" value="Genomic_DNA"/>
</dbReference>
<dbReference type="Pfam" id="PF02874">
    <property type="entry name" value="ATP-synt_ab_N"/>
    <property type="match status" value="1"/>
</dbReference>
<dbReference type="FunFam" id="2.40.10.170:FF:000004">
    <property type="entry name" value="ATP synthase subunit beta"/>
    <property type="match status" value="1"/>
</dbReference>
<dbReference type="Proteomes" id="UP000662637">
    <property type="component" value="Unassembled WGS sequence"/>
</dbReference>
<gene>
    <name evidence="14" type="ORF">GHT09_015769</name>
    <name evidence="15" type="ORF">MONAX_5E014185</name>
</gene>
<proteinExistence type="inferred from homology"/>
<dbReference type="EC" id="7.1.2.2" evidence="3"/>
<dbReference type="Gene3D" id="3.40.50.300">
    <property type="entry name" value="P-loop containing nucleotide triphosphate hydrolases"/>
    <property type="match status" value="1"/>
</dbReference>
<comment type="similarity">
    <text evidence="2">Belongs to the ATPase alpha/beta chains family.</text>
</comment>
<protein>
    <recommendedName>
        <fullName evidence="3">H(+)-transporting two-sector ATPase</fullName>
        <ecNumber evidence="3">7.1.2.2</ecNumber>
    </recommendedName>
</protein>
<keyword evidence="16" id="KW-1185">Reference proteome</keyword>
<keyword evidence="6" id="KW-0375">Hydrogen ion transport</keyword>
<accession>A0A5E4DA43</accession>
<dbReference type="InterPro" id="IPR050053">
    <property type="entry name" value="ATPase_alpha/beta_chains"/>
</dbReference>
<reference evidence="14" key="2">
    <citation type="submission" date="2020-08" db="EMBL/GenBank/DDBJ databases">
        <authorList>
            <person name="Shumante A."/>
            <person name="Zimin A.V."/>
            <person name="Puiu D."/>
            <person name="Salzberg S.L."/>
        </authorList>
    </citation>
    <scope>NUCLEOTIDE SEQUENCE</scope>
    <source>
        <strain evidence="14">WC2-LM</strain>
        <tissue evidence="14">Liver</tissue>
    </source>
</reference>